<organism evidence="1 2">
    <name type="scientific">Lactuca sativa</name>
    <name type="common">Garden lettuce</name>
    <dbReference type="NCBI Taxonomy" id="4236"/>
    <lineage>
        <taxon>Eukaryota</taxon>
        <taxon>Viridiplantae</taxon>
        <taxon>Streptophyta</taxon>
        <taxon>Embryophyta</taxon>
        <taxon>Tracheophyta</taxon>
        <taxon>Spermatophyta</taxon>
        <taxon>Magnoliopsida</taxon>
        <taxon>eudicotyledons</taxon>
        <taxon>Gunneridae</taxon>
        <taxon>Pentapetalae</taxon>
        <taxon>asterids</taxon>
        <taxon>campanulids</taxon>
        <taxon>Asterales</taxon>
        <taxon>Asteraceae</taxon>
        <taxon>Cichorioideae</taxon>
        <taxon>Cichorieae</taxon>
        <taxon>Lactucinae</taxon>
        <taxon>Lactuca</taxon>
    </lineage>
</organism>
<sequence>MDIYACYALGLLEDNREYIDATEEASHSGFSLSEDQVKNLTLYEIELFFYSKTIQASKILMQCLTLIMSSSVSSSNNQLITDELDFDRTTLLQEFYQLLGSLTVEQRGVFNDIITNVKQKKASVFVTPQIPEVLLKGLKCKLRKWTRRVGMLTHRVGAGFCRGLSGQLAESAAWT</sequence>
<dbReference type="EMBL" id="NBSK02000005">
    <property type="protein sequence ID" value="KAJ0205497.1"/>
    <property type="molecule type" value="Genomic_DNA"/>
</dbReference>
<accession>A0A9R1VIR1</accession>
<name>A0A9R1VIR1_LACSA</name>
<protein>
    <submittedName>
        <fullName evidence="1">Uncharacterized protein</fullName>
    </submittedName>
</protein>
<evidence type="ECO:0000313" key="1">
    <source>
        <dbReference type="EMBL" id="KAJ0205497.1"/>
    </source>
</evidence>
<evidence type="ECO:0000313" key="2">
    <source>
        <dbReference type="Proteomes" id="UP000235145"/>
    </source>
</evidence>
<keyword evidence="2" id="KW-1185">Reference proteome</keyword>
<dbReference type="AlphaFoldDB" id="A0A9R1VIR1"/>
<reference evidence="1 2" key="1">
    <citation type="journal article" date="2017" name="Nat. Commun.">
        <title>Genome assembly with in vitro proximity ligation data and whole-genome triplication in lettuce.</title>
        <authorList>
            <person name="Reyes-Chin-Wo S."/>
            <person name="Wang Z."/>
            <person name="Yang X."/>
            <person name="Kozik A."/>
            <person name="Arikit S."/>
            <person name="Song C."/>
            <person name="Xia L."/>
            <person name="Froenicke L."/>
            <person name="Lavelle D.O."/>
            <person name="Truco M.J."/>
            <person name="Xia R."/>
            <person name="Zhu S."/>
            <person name="Xu C."/>
            <person name="Xu H."/>
            <person name="Xu X."/>
            <person name="Cox K."/>
            <person name="Korf I."/>
            <person name="Meyers B.C."/>
            <person name="Michelmore R.W."/>
        </authorList>
    </citation>
    <scope>NUCLEOTIDE SEQUENCE [LARGE SCALE GENOMIC DNA]</scope>
    <source>
        <strain evidence="2">cv. Salinas</strain>
        <tissue evidence="1">Seedlings</tissue>
    </source>
</reference>
<proteinExistence type="predicted"/>
<dbReference type="Proteomes" id="UP000235145">
    <property type="component" value="Unassembled WGS sequence"/>
</dbReference>
<comment type="caution">
    <text evidence="1">The sequence shown here is derived from an EMBL/GenBank/DDBJ whole genome shotgun (WGS) entry which is preliminary data.</text>
</comment>
<gene>
    <name evidence="1" type="ORF">LSAT_V11C500285130</name>
</gene>